<dbReference type="EMBL" id="JAHQIW010000495">
    <property type="protein sequence ID" value="KAJ1348402.1"/>
    <property type="molecule type" value="Genomic_DNA"/>
</dbReference>
<dbReference type="AlphaFoldDB" id="A0AAD5QEL7"/>
<protein>
    <submittedName>
        <fullName evidence="1">Uncharacterized protein</fullName>
    </submittedName>
</protein>
<dbReference type="Proteomes" id="UP001196413">
    <property type="component" value="Unassembled WGS sequence"/>
</dbReference>
<reference evidence="1" key="1">
    <citation type="submission" date="2021-06" db="EMBL/GenBank/DDBJ databases">
        <title>Parelaphostrongylus tenuis whole genome reference sequence.</title>
        <authorList>
            <person name="Garwood T.J."/>
            <person name="Larsen P.A."/>
            <person name="Fountain-Jones N.M."/>
            <person name="Garbe J.R."/>
            <person name="Macchietto M.G."/>
            <person name="Kania S.A."/>
            <person name="Gerhold R.W."/>
            <person name="Richards J.E."/>
            <person name="Wolf T.M."/>
        </authorList>
    </citation>
    <scope>NUCLEOTIDE SEQUENCE</scope>
    <source>
        <strain evidence="1">MNPRO001-30</strain>
        <tissue evidence="1">Meninges</tissue>
    </source>
</reference>
<accession>A0AAD5QEL7</accession>
<gene>
    <name evidence="1" type="ORF">KIN20_003697</name>
</gene>
<organism evidence="1 2">
    <name type="scientific">Parelaphostrongylus tenuis</name>
    <name type="common">Meningeal worm</name>
    <dbReference type="NCBI Taxonomy" id="148309"/>
    <lineage>
        <taxon>Eukaryota</taxon>
        <taxon>Metazoa</taxon>
        <taxon>Ecdysozoa</taxon>
        <taxon>Nematoda</taxon>
        <taxon>Chromadorea</taxon>
        <taxon>Rhabditida</taxon>
        <taxon>Rhabditina</taxon>
        <taxon>Rhabditomorpha</taxon>
        <taxon>Strongyloidea</taxon>
        <taxon>Metastrongylidae</taxon>
        <taxon>Parelaphostrongylus</taxon>
    </lineage>
</organism>
<sequence length="59" mass="6612">MRIQSTSGHRYRRQNAYSLKNLLAIASMVLGLSDTNLSTLKDGWLSEDDHGVELDTAFD</sequence>
<name>A0AAD5QEL7_PARTN</name>
<evidence type="ECO:0000313" key="2">
    <source>
        <dbReference type="Proteomes" id="UP001196413"/>
    </source>
</evidence>
<evidence type="ECO:0000313" key="1">
    <source>
        <dbReference type="EMBL" id="KAJ1348402.1"/>
    </source>
</evidence>
<keyword evidence="2" id="KW-1185">Reference proteome</keyword>
<proteinExistence type="predicted"/>
<comment type="caution">
    <text evidence="1">The sequence shown here is derived from an EMBL/GenBank/DDBJ whole genome shotgun (WGS) entry which is preliminary data.</text>
</comment>